<evidence type="ECO:0000313" key="12">
    <source>
        <dbReference type="RefSeq" id="XP_030627619.1"/>
    </source>
</evidence>
<keyword evidence="5 9" id="KW-0106">Calcium</keyword>
<feature type="signal peptide" evidence="9">
    <location>
        <begin position="1"/>
        <end position="16"/>
    </location>
</feature>
<evidence type="ECO:0000259" key="10">
    <source>
        <dbReference type="PROSITE" id="PS51828"/>
    </source>
</evidence>
<reference evidence="12" key="1">
    <citation type="submission" date="2025-08" db="UniProtKB">
        <authorList>
            <consortium name="RefSeq"/>
        </authorList>
    </citation>
    <scope>IDENTIFICATION</scope>
</reference>
<dbReference type="PANTHER" id="PTHR45869">
    <property type="entry name" value="C-REACTIVE PROTEIN-RELATED"/>
    <property type="match status" value="1"/>
</dbReference>
<dbReference type="Pfam" id="PF00354">
    <property type="entry name" value="Pentaxin"/>
    <property type="match status" value="1"/>
</dbReference>
<dbReference type="FunFam" id="2.60.120.200:FF:000070">
    <property type="entry name" value="Serum amyloid P-component"/>
    <property type="match status" value="1"/>
</dbReference>
<proteinExistence type="inferred from homology"/>
<evidence type="ECO:0000256" key="9">
    <source>
        <dbReference type="RuleBase" id="RU362112"/>
    </source>
</evidence>
<feature type="chain" id="PRO_5027154503" description="Pentraxin family member" evidence="9">
    <location>
        <begin position="17"/>
        <end position="225"/>
    </location>
</feature>
<dbReference type="SUPFAM" id="SSF49899">
    <property type="entry name" value="Concanavalin A-like lectins/glucanases"/>
    <property type="match status" value="1"/>
</dbReference>
<dbReference type="GeneID" id="115809901"/>
<evidence type="ECO:0000313" key="11">
    <source>
        <dbReference type="Proteomes" id="UP000504632"/>
    </source>
</evidence>
<dbReference type="Gene3D" id="2.60.120.200">
    <property type="match status" value="1"/>
</dbReference>
<evidence type="ECO:0000256" key="5">
    <source>
        <dbReference type="ARBA" id="ARBA00022837"/>
    </source>
</evidence>
<organism evidence="11 12">
    <name type="scientific">Chanos chanos</name>
    <name type="common">Milkfish</name>
    <name type="synonym">Mugil chanos</name>
    <dbReference type="NCBI Taxonomy" id="29144"/>
    <lineage>
        <taxon>Eukaryota</taxon>
        <taxon>Metazoa</taxon>
        <taxon>Chordata</taxon>
        <taxon>Craniata</taxon>
        <taxon>Vertebrata</taxon>
        <taxon>Euteleostomi</taxon>
        <taxon>Actinopterygii</taxon>
        <taxon>Neopterygii</taxon>
        <taxon>Teleostei</taxon>
        <taxon>Ostariophysi</taxon>
        <taxon>Gonorynchiformes</taxon>
        <taxon>Chanidae</taxon>
        <taxon>Chanos</taxon>
    </lineage>
</organism>
<accession>A0A6J2V5R1</accession>
<evidence type="ECO:0000256" key="3">
    <source>
        <dbReference type="ARBA" id="ARBA00022723"/>
    </source>
</evidence>
<comment type="subunit">
    <text evidence="9">Homopentamer. Pentaxin (or pentraxin) have a discoid arrangement of 5 non-covalently bound subunits.</text>
</comment>
<comment type="similarity">
    <text evidence="7 9">Belongs to the pentraxin family.</text>
</comment>
<evidence type="ECO:0000256" key="1">
    <source>
        <dbReference type="ARBA" id="ARBA00004613"/>
    </source>
</evidence>
<name>A0A6J2V5R1_CHACN</name>
<dbReference type="InterPro" id="IPR013320">
    <property type="entry name" value="ConA-like_dom_sf"/>
</dbReference>
<evidence type="ECO:0000256" key="6">
    <source>
        <dbReference type="ARBA" id="ARBA00023157"/>
    </source>
</evidence>
<keyword evidence="2" id="KW-0964">Secreted</keyword>
<dbReference type="GO" id="GO:0046872">
    <property type="term" value="F:metal ion binding"/>
    <property type="evidence" value="ECO:0007669"/>
    <property type="project" value="UniProtKB-KW"/>
</dbReference>
<sequence>MEKLICFLAILATCCASPQDLSGKVFTFPAESSTAHVRLIPTRGNFSSVTVCLRYFTDLSRNQVLFSLATPSRSNGFLLFKSSTRGQLIVAVQNEDIVFHKLADEQNSWVSVCGTWESGSGLVQPWINGKPGSRKQASRDILNGAPIIIVGQEQDSHGGGFDAGQSFVGVLADVHMWDYVLSYCEITRFVNDDNFTPGNILNWRALQFNSVGNVIVENRTPEYCF</sequence>
<dbReference type="PRINTS" id="PR00895">
    <property type="entry name" value="PENTAXIN"/>
</dbReference>
<comment type="cofactor">
    <cofactor evidence="9">
        <name>Ca(2+)</name>
        <dbReference type="ChEBI" id="CHEBI:29108"/>
    </cofactor>
    <text evidence="9">Binds 2 calcium ions per subunit.</text>
</comment>
<evidence type="ECO:0000256" key="2">
    <source>
        <dbReference type="ARBA" id="ARBA00022525"/>
    </source>
</evidence>
<comment type="subcellular location">
    <subcellularLocation>
        <location evidence="1 9">Secreted</location>
    </subcellularLocation>
</comment>
<keyword evidence="6" id="KW-1015">Disulfide bond</keyword>
<dbReference type="RefSeq" id="XP_030627619.1">
    <property type="nucleotide sequence ID" value="XM_030771759.1"/>
</dbReference>
<feature type="domain" description="Pentraxin (PTX)" evidence="10">
    <location>
        <begin position="22"/>
        <end position="222"/>
    </location>
</feature>
<dbReference type="PANTHER" id="PTHR45869:SF7">
    <property type="entry name" value="C-REACTIVE PROTEIN"/>
    <property type="match status" value="1"/>
</dbReference>
<dbReference type="SMART" id="SM00159">
    <property type="entry name" value="PTX"/>
    <property type="match status" value="1"/>
</dbReference>
<keyword evidence="3 9" id="KW-0479">Metal-binding</keyword>
<dbReference type="Proteomes" id="UP000504632">
    <property type="component" value="Chromosome 4"/>
</dbReference>
<dbReference type="AlphaFoldDB" id="A0A6J2V5R1"/>
<evidence type="ECO:0000256" key="8">
    <source>
        <dbReference type="PROSITE-ProRule" id="PRU01172"/>
    </source>
</evidence>
<dbReference type="InParanoid" id="A0A6J2V5R1"/>
<dbReference type="PROSITE" id="PS51828">
    <property type="entry name" value="PTX_2"/>
    <property type="match status" value="1"/>
</dbReference>
<dbReference type="InterPro" id="IPR051005">
    <property type="entry name" value="Pentraxin_domain"/>
</dbReference>
<dbReference type="InterPro" id="IPR001759">
    <property type="entry name" value="PTX_dom"/>
</dbReference>
<comment type="caution">
    <text evidence="8">Lacks conserved residue(s) required for the propagation of feature annotation.</text>
</comment>
<keyword evidence="11" id="KW-1185">Reference proteome</keyword>
<evidence type="ECO:0000256" key="7">
    <source>
        <dbReference type="ARBA" id="ARBA00038102"/>
    </source>
</evidence>
<dbReference type="GO" id="GO:0005576">
    <property type="term" value="C:extracellular region"/>
    <property type="evidence" value="ECO:0007669"/>
    <property type="project" value="UniProtKB-SubCell"/>
</dbReference>
<dbReference type="OrthoDB" id="547680at2759"/>
<evidence type="ECO:0000256" key="4">
    <source>
        <dbReference type="ARBA" id="ARBA00022729"/>
    </source>
</evidence>
<gene>
    <name evidence="12" type="primary">LOC115809901</name>
</gene>
<keyword evidence="4 9" id="KW-0732">Signal</keyword>
<protein>
    <recommendedName>
        <fullName evidence="9">Pentraxin family member</fullName>
    </recommendedName>
</protein>